<evidence type="ECO:0000313" key="2">
    <source>
        <dbReference type="Proteomes" id="UP001486565"/>
    </source>
</evidence>
<name>A0ABZ2Y6M9_9FIRM</name>
<dbReference type="EMBL" id="CP121687">
    <property type="protein sequence ID" value="WZL71005.1"/>
    <property type="molecule type" value="Genomic_DNA"/>
</dbReference>
<organism evidence="1 2">
    <name type="scientific">Defluviitalea saccharophila</name>
    <dbReference type="NCBI Taxonomy" id="879970"/>
    <lineage>
        <taxon>Bacteria</taxon>
        <taxon>Bacillati</taxon>
        <taxon>Bacillota</taxon>
        <taxon>Clostridia</taxon>
        <taxon>Lachnospirales</taxon>
        <taxon>Defluviitaleaceae</taxon>
        <taxon>Defluviitalea</taxon>
    </lineage>
</organism>
<dbReference type="RefSeq" id="WP_341877968.1">
    <property type="nucleotide sequence ID" value="NZ_CP121687.1"/>
</dbReference>
<dbReference type="Proteomes" id="UP001486565">
    <property type="component" value="Chromosome"/>
</dbReference>
<protein>
    <submittedName>
        <fullName evidence="1">Uncharacterized protein</fullName>
    </submittedName>
</protein>
<evidence type="ECO:0000313" key="1">
    <source>
        <dbReference type="EMBL" id="WZL71005.1"/>
    </source>
</evidence>
<keyword evidence="2" id="KW-1185">Reference proteome</keyword>
<accession>A0ABZ2Y6M9</accession>
<proteinExistence type="predicted"/>
<gene>
    <name evidence="1" type="ORF">QBE51_05640</name>
</gene>
<reference evidence="1 2" key="1">
    <citation type="submission" date="2023-03" db="EMBL/GenBank/DDBJ databases">
        <title>Novel Species.</title>
        <authorList>
            <person name="Ma S."/>
        </authorList>
    </citation>
    <scope>NUCLEOTIDE SEQUENCE [LARGE SCALE GENOMIC DNA]</scope>
    <source>
        <strain evidence="1 2">LIND6LT2</strain>
    </source>
</reference>
<sequence>MKKNPLRFCTGDCGEGLKGWLQAVMEALGDPEQCNDQSIIDLLCSINTTLSPEGDIYMLLEDLFDAIPNCTAAGEFASNGFVEYADGQPVRITGIHAYFISPDDPPQGIIVEIGTYDGITFNVLNTLVAANPDSEGNVVDYQTNFTYPVLVTPEEGTRVAVRAYLVGGDPTEGIPLNVFSCIDPE</sequence>